<evidence type="ECO:0000313" key="1">
    <source>
        <dbReference type="EMBL" id="THU82564.1"/>
    </source>
</evidence>
<accession>A0A4S8L296</accession>
<sequence length="472" mass="52902">MNHAKVTYKTVLHPLSPLDQIGVHTSSFTVGYVLKTGLLDTSAIHDAAIRLAKRWRLLAGHLEWQSTDSTWAIRVPMGEPPSDNELIAFTTSKLSIPMDPSVFSTPNADASSVSVLSRPASKYFRHSSVPYSLSSFSKQKWPMLSIHITELTDCICIGLTVPHGVFDVFGCGQIIHGLDAELNGKPWNPPVVSEKNIMTEALNDPQNSASEGPESQTLKATLADVQRDLVPAKLGNIAKFGVRMAYEHFWQKLETNGVFIEKKMLDDMVQRVKAEVEAKGKGWVSTGDILVAWFLKAAHLGETDSNTVPVSTVVSIRQPFLERDPKFDEYTHNSFISCSYPVTSKQEIVNKSLAELAIINRQCINNVRNIPFIRLFMQWVRSVGGALIYARRQGEDPWVISNQVIGRIDDINFGLEVYSMWTWNLPFVPDHTMIVNKFSGGYLLQAGLRLSRWTSIREEVERMNNGEKRMVN</sequence>
<organism evidence="1 2">
    <name type="scientific">Dendrothele bispora (strain CBS 962.96)</name>
    <dbReference type="NCBI Taxonomy" id="1314807"/>
    <lineage>
        <taxon>Eukaryota</taxon>
        <taxon>Fungi</taxon>
        <taxon>Dikarya</taxon>
        <taxon>Basidiomycota</taxon>
        <taxon>Agaricomycotina</taxon>
        <taxon>Agaricomycetes</taxon>
        <taxon>Agaricomycetidae</taxon>
        <taxon>Agaricales</taxon>
        <taxon>Agaricales incertae sedis</taxon>
        <taxon>Dendrothele</taxon>
    </lineage>
</organism>
<dbReference type="InterPro" id="IPR023213">
    <property type="entry name" value="CAT-like_dom_sf"/>
</dbReference>
<evidence type="ECO:0000313" key="2">
    <source>
        <dbReference type="Proteomes" id="UP000297245"/>
    </source>
</evidence>
<gene>
    <name evidence="1" type="ORF">K435DRAFT_691248</name>
</gene>
<name>A0A4S8L296_DENBC</name>
<dbReference type="EMBL" id="ML179722">
    <property type="protein sequence ID" value="THU82564.1"/>
    <property type="molecule type" value="Genomic_DNA"/>
</dbReference>
<dbReference type="Gene3D" id="3.30.559.10">
    <property type="entry name" value="Chloramphenicol acetyltransferase-like domain"/>
    <property type="match status" value="2"/>
</dbReference>
<proteinExistence type="predicted"/>
<dbReference type="OrthoDB" id="21502at2759"/>
<keyword evidence="2" id="KW-1185">Reference proteome</keyword>
<dbReference type="AlphaFoldDB" id="A0A4S8L296"/>
<reference evidence="1 2" key="1">
    <citation type="journal article" date="2019" name="Nat. Ecol. Evol.">
        <title>Megaphylogeny resolves global patterns of mushroom evolution.</title>
        <authorList>
            <person name="Varga T."/>
            <person name="Krizsan K."/>
            <person name="Foldi C."/>
            <person name="Dima B."/>
            <person name="Sanchez-Garcia M."/>
            <person name="Sanchez-Ramirez S."/>
            <person name="Szollosi G.J."/>
            <person name="Szarkandi J.G."/>
            <person name="Papp V."/>
            <person name="Albert L."/>
            <person name="Andreopoulos W."/>
            <person name="Angelini C."/>
            <person name="Antonin V."/>
            <person name="Barry K.W."/>
            <person name="Bougher N.L."/>
            <person name="Buchanan P."/>
            <person name="Buyck B."/>
            <person name="Bense V."/>
            <person name="Catcheside P."/>
            <person name="Chovatia M."/>
            <person name="Cooper J."/>
            <person name="Damon W."/>
            <person name="Desjardin D."/>
            <person name="Finy P."/>
            <person name="Geml J."/>
            <person name="Haridas S."/>
            <person name="Hughes K."/>
            <person name="Justo A."/>
            <person name="Karasinski D."/>
            <person name="Kautmanova I."/>
            <person name="Kiss B."/>
            <person name="Kocsube S."/>
            <person name="Kotiranta H."/>
            <person name="LaButti K.M."/>
            <person name="Lechner B.E."/>
            <person name="Liimatainen K."/>
            <person name="Lipzen A."/>
            <person name="Lukacs Z."/>
            <person name="Mihaltcheva S."/>
            <person name="Morgado L.N."/>
            <person name="Niskanen T."/>
            <person name="Noordeloos M.E."/>
            <person name="Ohm R.A."/>
            <person name="Ortiz-Santana B."/>
            <person name="Ovrebo C."/>
            <person name="Racz N."/>
            <person name="Riley R."/>
            <person name="Savchenko A."/>
            <person name="Shiryaev A."/>
            <person name="Soop K."/>
            <person name="Spirin V."/>
            <person name="Szebenyi C."/>
            <person name="Tomsovsky M."/>
            <person name="Tulloss R.E."/>
            <person name="Uehling J."/>
            <person name="Grigoriev I.V."/>
            <person name="Vagvolgyi C."/>
            <person name="Papp T."/>
            <person name="Martin F.M."/>
            <person name="Miettinen O."/>
            <person name="Hibbett D.S."/>
            <person name="Nagy L.G."/>
        </authorList>
    </citation>
    <scope>NUCLEOTIDE SEQUENCE [LARGE SCALE GENOMIC DNA]</scope>
    <source>
        <strain evidence="1 2">CBS 962.96</strain>
    </source>
</reference>
<dbReference type="Proteomes" id="UP000297245">
    <property type="component" value="Unassembled WGS sequence"/>
</dbReference>
<protein>
    <submittedName>
        <fullName evidence="1">Uncharacterized protein</fullName>
    </submittedName>
</protein>